<dbReference type="InterPro" id="IPR054722">
    <property type="entry name" value="PolX-like_BBD"/>
</dbReference>
<organism evidence="2 3">
    <name type="scientific">Vitis vinifera</name>
    <name type="common">Grape</name>
    <dbReference type="NCBI Taxonomy" id="29760"/>
    <lineage>
        <taxon>Eukaryota</taxon>
        <taxon>Viridiplantae</taxon>
        <taxon>Streptophyta</taxon>
        <taxon>Embryophyta</taxon>
        <taxon>Tracheophyta</taxon>
        <taxon>Spermatophyta</taxon>
        <taxon>Magnoliopsida</taxon>
        <taxon>eudicotyledons</taxon>
        <taxon>Gunneridae</taxon>
        <taxon>Pentapetalae</taxon>
        <taxon>rosids</taxon>
        <taxon>Vitales</taxon>
        <taxon>Vitaceae</taxon>
        <taxon>Viteae</taxon>
        <taxon>Vitis</taxon>
    </lineage>
</organism>
<dbReference type="Proteomes" id="UP000288805">
    <property type="component" value="Unassembled WGS sequence"/>
</dbReference>
<proteinExistence type="predicted"/>
<gene>
    <name evidence="2" type="ORF">CK203_016547</name>
</gene>
<accession>A0A438J116</accession>
<protein>
    <recommendedName>
        <fullName evidence="1">Retrovirus-related Pol polyprotein from transposon TNT 1-94-like beta-barrel domain-containing protein</fullName>
    </recommendedName>
</protein>
<dbReference type="Pfam" id="PF22936">
    <property type="entry name" value="Pol_BBD"/>
    <property type="match status" value="1"/>
</dbReference>
<sequence length="118" mass="13377">MVRMKESQTIKDYAEQLLTIANKVRLLGTHRRICRTQQQQGETNVAVEQYQEEQLFSATCFANGNTSESWLVDSGCTNHMTYDQDLFRDIDRTAISKVRIGNGEYIPVKGKGTVAMKA</sequence>
<evidence type="ECO:0000259" key="1">
    <source>
        <dbReference type="Pfam" id="PF22936"/>
    </source>
</evidence>
<name>A0A438J116_VITVI</name>
<comment type="caution">
    <text evidence="2">The sequence shown here is derived from an EMBL/GenBank/DDBJ whole genome shotgun (WGS) entry which is preliminary data.</text>
</comment>
<reference evidence="2 3" key="1">
    <citation type="journal article" date="2018" name="PLoS Genet.">
        <title>Population sequencing reveals clonal diversity and ancestral inbreeding in the grapevine cultivar Chardonnay.</title>
        <authorList>
            <person name="Roach M.J."/>
            <person name="Johnson D.L."/>
            <person name="Bohlmann J."/>
            <person name="van Vuuren H.J."/>
            <person name="Jones S.J."/>
            <person name="Pretorius I.S."/>
            <person name="Schmidt S.A."/>
            <person name="Borneman A.R."/>
        </authorList>
    </citation>
    <scope>NUCLEOTIDE SEQUENCE [LARGE SCALE GENOMIC DNA]</scope>
    <source>
        <strain evidence="3">cv. Chardonnay</strain>
        <tissue evidence="2">Leaf</tissue>
    </source>
</reference>
<dbReference type="AlphaFoldDB" id="A0A438J116"/>
<dbReference type="EMBL" id="QGNW01000069">
    <property type="protein sequence ID" value="RVX02653.1"/>
    <property type="molecule type" value="Genomic_DNA"/>
</dbReference>
<feature type="domain" description="Retrovirus-related Pol polyprotein from transposon TNT 1-94-like beta-barrel" evidence="1">
    <location>
        <begin position="70"/>
        <end position="117"/>
    </location>
</feature>
<evidence type="ECO:0000313" key="3">
    <source>
        <dbReference type="Proteomes" id="UP000288805"/>
    </source>
</evidence>
<evidence type="ECO:0000313" key="2">
    <source>
        <dbReference type="EMBL" id="RVX02653.1"/>
    </source>
</evidence>